<evidence type="ECO:0000313" key="10">
    <source>
        <dbReference type="EMBL" id="TDS11559.1"/>
    </source>
</evidence>
<keyword evidence="7 9" id="KW-0811">Translocation</keyword>
<dbReference type="EMBL" id="SNZW01000019">
    <property type="protein sequence ID" value="TDS11559.1"/>
    <property type="molecule type" value="Genomic_DNA"/>
</dbReference>
<dbReference type="PANTHER" id="PTHR42982">
    <property type="entry name" value="SEC-INDEPENDENT PROTEIN TRANSLOCASE PROTEIN TATA"/>
    <property type="match status" value="1"/>
</dbReference>
<evidence type="ECO:0000256" key="8">
    <source>
        <dbReference type="ARBA" id="ARBA00023136"/>
    </source>
</evidence>
<name>A0A4R7CT42_9FLAO</name>
<feature type="transmembrane region" description="Helical" evidence="9">
    <location>
        <begin position="18"/>
        <end position="48"/>
    </location>
</feature>
<evidence type="ECO:0000256" key="9">
    <source>
        <dbReference type="HAMAP-Rule" id="MF_00236"/>
    </source>
</evidence>
<dbReference type="AlphaFoldDB" id="A0A4R7CT42"/>
<keyword evidence="2 9" id="KW-0813">Transport</keyword>
<evidence type="ECO:0000256" key="7">
    <source>
        <dbReference type="ARBA" id="ARBA00023010"/>
    </source>
</evidence>
<keyword evidence="11" id="KW-1185">Reference proteome</keyword>
<evidence type="ECO:0000256" key="2">
    <source>
        <dbReference type="ARBA" id="ARBA00022448"/>
    </source>
</evidence>
<protein>
    <recommendedName>
        <fullName evidence="9">Sec-independent protein translocase protein TatA</fullName>
    </recommendedName>
</protein>
<dbReference type="GO" id="GO:0008320">
    <property type="term" value="F:protein transmembrane transporter activity"/>
    <property type="evidence" value="ECO:0007669"/>
    <property type="project" value="UniProtKB-UniRule"/>
</dbReference>
<comment type="subcellular location">
    <subcellularLocation>
        <location evidence="1 9">Cell membrane</location>
        <topology evidence="1 9">Single-pass membrane protein</topology>
    </subcellularLocation>
</comment>
<accession>A0A4R7CT42</accession>
<evidence type="ECO:0000256" key="3">
    <source>
        <dbReference type="ARBA" id="ARBA00022475"/>
    </source>
</evidence>
<evidence type="ECO:0000313" key="11">
    <source>
        <dbReference type="Proteomes" id="UP000295274"/>
    </source>
</evidence>
<dbReference type="GO" id="GO:0033281">
    <property type="term" value="C:TAT protein transport complex"/>
    <property type="evidence" value="ECO:0007669"/>
    <property type="project" value="UniProtKB-UniRule"/>
</dbReference>
<evidence type="ECO:0000256" key="4">
    <source>
        <dbReference type="ARBA" id="ARBA00022692"/>
    </source>
</evidence>
<keyword evidence="8 9" id="KW-0472">Membrane</keyword>
<dbReference type="PANTHER" id="PTHR42982:SF1">
    <property type="entry name" value="SEC-INDEPENDENT PROTEIN TRANSLOCASE PROTEIN TATA"/>
    <property type="match status" value="1"/>
</dbReference>
<dbReference type="Pfam" id="PF02416">
    <property type="entry name" value="TatA_B_E"/>
    <property type="match status" value="1"/>
</dbReference>
<comment type="caution">
    <text evidence="10">The sequence shown here is derived from an EMBL/GenBank/DDBJ whole genome shotgun (WGS) entry which is preliminary data.</text>
</comment>
<evidence type="ECO:0000256" key="1">
    <source>
        <dbReference type="ARBA" id="ARBA00004162"/>
    </source>
</evidence>
<dbReference type="InterPro" id="IPR003369">
    <property type="entry name" value="TatA/B/E"/>
</dbReference>
<organism evidence="10 11">
    <name type="scientific">Maribacter caenipelagi</name>
    <dbReference type="NCBI Taxonomy" id="1447781"/>
    <lineage>
        <taxon>Bacteria</taxon>
        <taxon>Pseudomonadati</taxon>
        <taxon>Bacteroidota</taxon>
        <taxon>Flavobacteriia</taxon>
        <taxon>Flavobacteriales</taxon>
        <taxon>Flavobacteriaceae</taxon>
        <taxon>Maribacter</taxon>
    </lineage>
</organism>
<reference evidence="10 11" key="1">
    <citation type="submission" date="2019-03" db="EMBL/GenBank/DDBJ databases">
        <title>Genomic Encyclopedia of Type Strains, Phase III (KMG-III): the genomes of soil and plant-associated and newly described type strains.</title>
        <authorList>
            <person name="Whitman W."/>
        </authorList>
    </citation>
    <scope>NUCLEOTIDE SEQUENCE [LARGE SCALE GENOMIC DNA]</scope>
    <source>
        <strain evidence="10 11">CECT 8455</strain>
    </source>
</reference>
<comment type="similarity">
    <text evidence="9">Belongs to the TatA/E family.</text>
</comment>
<evidence type="ECO:0000256" key="5">
    <source>
        <dbReference type="ARBA" id="ARBA00022927"/>
    </source>
</evidence>
<comment type="subunit">
    <text evidence="9">Forms a complex with TatC.</text>
</comment>
<dbReference type="GO" id="GO:0043953">
    <property type="term" value="P:protein transport by the Tat complex"/>
    <property type="evidence" value="ECO:0007669"/>
    <property type="project" value="UniProtKB-UniRule"/>
</dbReference>
<keyword evidence="5 9" id="KW-0653">Protein transport</keyword>
<gene>
    <name evidence="9" type="primary">tatA</name>
    <name evidence="10" type="ORF">DFQ03_3585</name>
</gene>
<dbReference type="Gene3D" id="1.20.5.3310">
    <property type="match status" value="1"/>
</dbReference>
<evidence type="ECO:0000256" key="6">
    <source>
        <dbReference type="ARBA" id="ARBA00022989"/>
    </source>
</evidence>
<proteinExistence type="inferred from homology"/>
<keyword evidence="4 9" id="KW-0812">Transmembrane</keyword>
<sequence>MLKASYNYGAFLILDTKLVYICSMIAMYSLFISGAEIFFIMFIVVMVFGADKIPDIAKGLGKGMRQLKDATEDIKQEIQKSADKQGIDTSFVTDIKKDIDDMKKDISSGLGSDVKKQITDVSKNINDVTGSIKRK</sequence>
<dbReference type="InterPro" id="IPR006312">
    <property type="entry name" value="TatA/E"/>
</dbReference>
<dbReference type="HAMAP" id="MF_00236">
    <property type="entry name" value="TatA_E"/>
    <property type="match status" value="1"/>
</dbReference>
<keyword evidence="3 9" id="KW-1003">Cell membrane</keyword>
<dbReference type="Proteomes" id="UP000295274">
    <property type="component" value="Unassembled WGS sequence"/>
</dbReference>
<keyword evidence="6 9" id="KW-1133">Transmembrane helix</keyword>
<comment type="function">
    <text evidence="9">Part of the twin-arginine translocation (Tat) system that transports large folded proteins containing a characteristic twin-arginine motif in their signal peptide across membranes. TatA could form the protein-conducting channel of the Tat system.</text>
</comment>